<dbReference type="HOGENOM" id="CLU_894985_0_0_1"/>
<dbReference type="Proteomes" id="UP000001940">
    <property type="component" value="Chromosome IV"/>
</dbReference>
<protein>
    <submittedName>
        <fullName evidence="2">Serpentine Receptor, class Z</fullName>
    </submittedName>
</protein>
<feature type="transmembrane region" description="Helical" evidence="1">
    <location>
        <begin position="261"/>
        <end position="289"/>
    </location>
</feature>
<keyword evidence="3" id="KW-1185">Reference proteome</keyword>
<keyword evidence="2" id="KW-0675">Receptor</keyword>
<feature type="transmembrane region" description="Helical" evidence="1">
    <location>
        <begin position="158"/>
        <end position="182"/>
    </location>
</feature>
<dbReference type="GeneID" id="3565349"/>
<feature type="transmembrane region" description="Helical" evidence="1">
    <location>
        <begin position="202"/>
        <end position="223"/>
    </location>
</feature>
<dbReference type="AlphaFoldDB" id="Q5WRL6"/>
<dbReference type="KEGG" id="cel:CELE_K03D3.11"/>
<keyword evidence="1" id="KW-0472">Membrane</keyword>
<dbReference type="CTD" id="3565349"/>
<dbReference type="InterPro" id="IPR018817">
    <property type="entry name" value="7TM_GPCR_serpentine_rcpt_Srz"/>
</dbReference>
<evidence type="ECO:0000313" key="3">
    <source>
        <dbReference type="Proteomes" id="UP000001940"/>
    </source>
</evidence>
<dbReference type="EMBL" id="BX284604">
    <property type="protein sequence ID" value="CAH60784.2"/>
    <property type="molecule type" value="Genomic_DNA"/>
</dbReference>
<evidence type="ECO:0000313" key="4">
    <source>
        <dbReference type="WormBase" id="K03D3.11"/>
    </source>
</evidence>
<dbReference type="UCSC" id="K03D3.11">
    <property type="organism name" value="c. elegans"/>
</dbReference>
<dbReference type="PANTHER" id="PTHR31720:SF3">
    <property type="entry name" value="SERPENTINE RECEPTOR, CLASS Z-RELATED"/>
    <property type="match status" value="1"/>
</dbReference>
<keyword evidence="1" id="KW-1133">Transmembrane helix</keyword>
<feature type="transmembrane region" description="Helical" evidence="1">
    <location>
        <begin position="104"/>
        <end position="124"/>
    </location>
</feature>
<evidence type="ECO:0000256" key="1">
    <source>
        <dbReference type="SAM" id="Phobius"/>
    </source>
</evidence>
<organism evidence="2 3">
    <name type="scientific">Caenorhabditis elegans</name>
    <dbReference type="NCBI Taxonomy" id="6239"/>
    <lineage>
        <taxon>Eukaryota</taxon>
        <taxon>Metazoa</taxon>
        <taxon>Ecdysozoa</taxon>
        <taxon>Nematoda</taxon>
        <taxon>Chromadorea</taxon>
        <taxon>Rhabditida</taxon>
        <taxon>Rhabditina</taxon>
        <taxon>Rhabditomorpha</taxon>
        <taxon>Rhabditoidea</taxon>
        <taxon>Rhabditidae</taxon>
        <taxon>Peloderinae</taxon>
        <taxon>Caenorhabditis</taxon>
    </lineage>
</organism>
<proteinExistence type="predicted"/>
<dbReference type="AGR" id="WB:WBGene00043052"/>
<keyword evidence="1" id="KW-0812">Transmembrane</keyword>
<dbReference type="PANTHER" id="PTHR31720">
    <property type="entry name" value="SERPENTINE RECEPTOR, CLASS Z-RELATED"/>
    <property type="match status" value="1"/>
</dbReference>
<accession>Q5WRL6</accession>
<feature type="transmembrane region" description="Helical" evidence="1">
    <location>
        <begin position="130"/>
        <end position="146"/>
    </location>
</feature>
<evidence type="ECO:0000313" key="2">
    <source>
        <dbReference type="EMBL" id="CAH60784.2"/>
    </source>
</evidence>
<dbReference type="InParanoid" id="Q5WRL6"/>
<gene>
    <name evidence="2 4" type="primary">srz-104</name>
    <name evidence="2" type="ORF">CELE_K03D3.11</name>
    <name evidence="4" type="ORF">K03D3.11</name>
</gene>
<dbReference type="RefSeq" id="NP_001023268.2">
    <property type="nucleotide sequence ID" value="NM_001028097.4"/>
</dbReference>
<name>Q5WRL6_CAEEL</name>
<dbReference type="WormBase" id="K03D3.11">
    <property type="protein sequence ID" value="CE50072"/>
    <property type="gene ID" value="WBGene00043052"/>
    <property type="gene designation" value="srz-104"/>
</dbReference>
<reference evidence="2 3" key="1">
    <citation type="journal article" date="1998" name="Science">
        <title>Genome sequence of the nematode C. elegans: a platform for investigating biology.</title>
        <authorList>
            <consortium name="The C. elegans sequencing consortium"/>
            <person name="Sulson J.E."/>
            <person name="Waterston R."/>
        </authorList>
    </citation>
    <scope>NUCLEOTIDE SEQUENCE [LARGE SCALE GENOMIC DNA]</scope>
    <source>
        <strain evidence="2 3">Bristol N2</strain>
    </source>
</reference>
<dbReference type="PaxDb" id="6239-K03D3.11"/>
<feature type="transmembrane region" description="Helical" evidence="1">
    <location>
        <begin position="23"/>
        <end position="45"/>
    </location>
</feature>
<dbReference type="Pfam" id="PF10325">
    <property type="entry name" value="7TM_GPCR_Srz"/>
    <property type="match status" value="1"/>
</dbReference>
<sequence>MDFAYFPSITNSTDNIKVEKNLLGYYITAIAIFLMANLALCLYVQKLYNSKREKTLPIVTHLYKTGQNSSYLVIYISISILSYLVGMVWNIFDMDQDHNHSTLNLMAICNFLVIVAALLFLTAFRGAFDFLVVLSSIQISLLYFFPAIEGTLTKIQNLVIRFILIIYFLCGFMGMTRIALTYGKDVLRGLPDGTSLVKIRDVVYMETFVLNGIFLFSSIINFLGIIGEHPKLQKYMFCQSFLVFIEKTISSIYITDDYWDFTFLFIVDLFTLPLIIQLSYLITFGNLSVLRKLKSLKIKCGTRVHPETVVQ</sequence>
<feature type="transmembrane region" description="Helical" evidence="1">
    <location>
        <begin position="72"/>
        <end position="92"/>
    </location>
</feature>